<dbReference type="GO" id="GO:0007314">
    <property type="term" value="P:oocyte anterior/posterior axis specification"/>
    <property type="evidence" value="ECO:0007669"/>
    <property type="project" value="EnsemblMetazoa"/>
</dbReference>
<dbReference type="GO" id="GO:0000902">
    <property type="term" value="P:cell morphogenesis"/>
    <property type="evidence" value="ECO:0007669"/>
    <property type="project" value="EnsemblMetazoa"/>
</dbReference>
<dbReference type="GO" id="GO:0035160">
    <property type="term" value="P:maintenance of epithelial integrity, open tracheal system"/>
    <property type="evidence" value="ECO:0007669"/>
    <property type="project" value="EnsemblMetazoa"/>
</dbReference>
<dbReference type="InterPro" id="IPR029071">
    <property type="entry name" value="Ubiquitin-like_domsf"/>
</dbReference>
<dbReference type="Gene3D" id="3.10.20.90">
    <property type="entry name" value="Phosphatidylinositol 3-kinase Catalytic Subunit, Chain A, domain 1"/>
    <property type="match status" value="1"/>
</dbReference>
<evidence type="ECO:0000259" key="9">
    <source>
        <dbReference type="PROSITE" id="PS50011"/>
    </source>
</evidence>
<comment type="subcellular location">
    <subcellularLocation>
        <location evidence="1">Cytoplasm</location>
    </subcellularLocation>
</comment>
<dbReference type="GO" id="GO:0005737">
    <property type="term" value="C:cytoplasm"/>
    <property type="evidence" value="ECO:0007669"/>
    <property type="project" value="UniProtKB-SubCell"/>
</dbReference>
<dbReference type="PANTHER" id="PTHR22969:SF15">
    <property type="entry name" value="FI05319P"/>
    <property type="match status" value="1"/>
</dbReference>
<organism evidence="11">
    <name type="scientific">Drosophila sechellia</name>
    <name type="common">Fruit fly</name>
    <dbReference type="NCBI Taxonomy" id="7238"/>
    <lineage>
        <taxon>Eukaryota</taxon>
        <taxon>Metazoa</taxon>
        <taxon>Ecdysozoa</taxon>
        <taxon>Arthropoda</taxon>
        <taxon>Hexapoda</taxon>
        <taxon>Insecta</taxon>
        <taxon>Pterygota</taxon>
        <taxon>Neoptera</taxon>
        <taxon>Endopterygota</taxon>
        <taxon>Diptera</taxon>
        <taxon>Brachycera</taxon>
        <taxon>Muscomorpha</taxon>
        <taxon>Ephydroidea</taxon>
        <taxon>Drosophilidae</taxon>
        <taxon>Drosophila</taxon>
        <taxon>Sophophora</taxon>
    </lineage>
</organism>
<dbReference type="PROSITE" id="PS50011">
    <property type="entry name" value="PROTEIN_KINASE_DOM"/>
    <property type="match status" value="1"/>
</dbReference>
<dbReference type="Gene3D" id="3.30.200.20">
    <property type="entry name" value="Phosphorylase Kinase, domain 1"/>
    <property type="match status" value="1"/>
</dbReference>
<dbReference type="InterPro" id="IPR011009">
    <property type="entry name" value="Kinase-like_dom_sf"/>
</dbReference>
<dbReference type="GO" id="GO:0051286">
    <property type="term" value="C:cell tip"/>
    <property type="evidence" value="ECO:0007669"/>
    <property type="project" value="EnsemblMetazoa"/>
</dbReference>
<dbReference type="Gene3D" id="1.20.1270.420">
    <property type="match status" value="1"/>
</dbReference>
<dbReference type="HOGENOM" id="CLU_000288_101_1_1"/>
<dbReference type="Proteomes" id="UP000001292">
    <property type="component" value="Unassembled WGS sequence"/>
</dbReference>
<dbReference type="FunFam" id="3.30.200.20:FF:000106">
    <property type="entry name" value="serine/threonine-protein kinase TBK1 isoform X1"/>
    <property type="match status" value="1"/>
</dbReference>
<evidence type="ECO:0000256" key="8">
    <source>
        <dbReference type="PROSITE-ProRule" id="PRU10141"/>
    </source>
</evidence>
<keyword evidence="5 8" id="KW-0547">Nucleotide-binding</keyword>
<dbReference type="InterPro" id="IPR041309">
    <property type="entry name" value="TBK1_CC1"/>
</dbReference>
<dbReference type="PROSITE" id="PS00107">
    <property type="entry name" value="PROTEIN_KINASE_ATP"/>
    <property type="match status" value="1"/>
</dbReference>
<dbReference type="SUPFAM" id="SSF56112">
    <property type="entry name" value="Protein kinase-like (PK-like)"/>
    <property type="match status" value="1"/>
</dbReference>
<dbReference type="GO" id="GO:0008407">
    <property type="term" value="P:chaeta morphogenesis"/>
    <property type="evidence" value="ECO:0007669"/>
    <property type="project" value="EnsemblMetazoa"/>
</dbReference>
<evidence type="ECO:0000256" key="2">
    <source>
        <dbReference type="ARBA" id="ARBA00022490"/>
    </source>
</evidence>
<dbReference type="GO" id="GO:0140896">
    <property type="term" value="P:cGAS/STING signaling pathway"/>
    <property type="evidence" value="ECO:0007669"/>
    <property type="project" value="EnsemblMetazoa"/>
</dbReference>
<dbReference type="GO" id="GO:0061572">
    <property type="term" value="P:actin filament bundle organization"/>
    <property type="evidence" value="ECO:0007669"/>
    <property type="project" value="EnsemblMetazoa"/>
</dbReference>
<dbReference type="SMR" id="B4IFE5"/>
<evidence type="ECO:0000256" key="1">
    <source>
        <dbReference type="ARBA" id="ARBA00004496"/>
    </source>
</evidence>
<dbReference type="InterPro" id="IPR051180">
    <property type="entry name" value="IKK"/>
</dbReference>
<dbReference type="Gene3D" id="1.10.510.10">
    <property type="entry name" value="Transferase(Phosphotransferase) domain 1"/>
    <property type="match status" value="1"/>
</dbReference>
<evidence type="ECO:0000313" key="11">
    <source>
        <dbReference type="Proteomes" id="UP000001292"/>
    </source>
</evidence>
<proteinExistence type="predicted"/>
<dbReference type="PANTHER" id="PTHR22969">
    <property type="entry name" value="IKB KINASE"/>
    <property type="match status" value="1"/>
</dbReference>
<keyword evidence="6" id="KW-0418">Kinase</keyword>
<dbReference type="AlphaFoldDB" id="B4IFE5"/>
<protein>
    <submittedName>
        <fullName evidence="10">GM23363</fullName>
    </submittedName>
</protein>
<evidence type="ECO:0000256" key="3">
    <source>
        <dbReference type="ARBA" id="ARBA00022527"/>
    </source>
</evidence>
<dbReference type="Pfam" id="PF18396">
    <property type="entry name" value="TBK1_ULD"/>
    <property type="match status" value="1"/>
</dbReference>
<accession>B4IFE5</accession>
<dbReference type="STRING" id="7238.B4IFE5"/>
<evidence type="ECO:0000256" key="5">
    <source>
        <dbReference type="ARBA" id="ARBA00022741"/>
    </source>
</evidence>
<dbReference type="CDD" id="cd12219">
    <property type="entry name" value="Ubl_TBK1_like"/>
    <property type="match status" value="1"/>
</dbReference>
<name>B4IFE5_DROSE</name>
<keyword evidence="11" id="KW-1185">Reference proteome</keyword>
<keyword evidence="4" id="KW-0808">Transferase</keyword>
<keyword evidence="3" id="KW-0723">Serine/threonine-protein kinase</keyword>
<dbReference type="InterPro" id="IPR017441">
    <property type="entry name" value="Protein_kinase_ATP_BS"/>
</dbReference>
<dbReference type="GO" id="GO:0001578">
    <property type="term" value="P:microtubule bundle formation"/>
    <property type="evidence" value="ECO:0007669"/>
    <property type="project" value="EnsemblMetazoa"/>
</dbReference>
<dbReference type="Pfam" id="PF18394">
    <property type="entry name" value="TBK1_CCD1"/>
    <property type="match status" value="1"/>
</dbReference>
<dbReference type="OMA" id="HECKRRI"/>
<dbReference type="FunFam" id="3.10.20.90:FF:000267">
    <property type="entry name" value="Blast:Serine/threonine-protein kinase TBK1"/>
    <property type="match status" value="1"/>
</dbReference>
<dbReference type="GO" id="GO:0043065">
    <property type="term" value="P:positive regulation of apoptotic process"/>
    <property type="evidence" value="ECO:0007669"/>
    <property type="project" value="EnsemblMetazoa"/>
</dbReference>
<evidence type="ECO:0000313" key="10">
    <source>
        <dbReference type="EMBL" id="EDW46367.1"/>
    </source>
</evidence>
<dbReference type="GO" id="GO:0140374">
    <property type="term" value="P:antiviral innate immune response"/>
    <property type="evidence" value="ECO:0007669"/>
    <property type="project" value="EnsemblMetazoa"/>
</dbReference>
<dbReference type="FunFam" id="1.10.510.10:FF:000100">
    <property type="entry name" value="inhibitor of nuclear factor kappa-B kinase subunit epsilon"/>
    <property type="match status" value="1"/>
</dbReference>
<keyword evidence="7 8" id="KW-0067">ATP-binding</keyword>
<dbReference type="KEGG" id="dse:6618180"/>
<sequence length="720" mass="82000">MSFLRGSVSYVWCTTSVLGKGATGSVFQGVNKITGESVAVKTFNPYSHMRPADVQMREFEALKKVNHENIVKLLAIEEDQEGRGKVIVMELCTGGSLFNILDDPENSYGLPEHEFLLVLEHLCAGMKHLRDNKLVHRDLKPGNIMKFISEDGQTIYKLTDFGAARELEDNQPFASLYGTEEYLNPDLYERAVLRKSIQRSFTANVDLWSIGVTLYHVATGNLPFRPFGGRKNRETMHQITTKKASGVISGTQLSENGPIEWSTTLPPHAHLSQGLKTLVTPLLAGLLEENREKTWSFDRFFHEVTLILRKRVIHVFFTNRTSSVEVFLEPDEQIDNFRERIFLQTEVPLEKQILLFNNEHLEKKVTPRTIAKAFPATTTEQPIFLYSNDDNNVQLPQQLDLPKFPVFPPNVSVENDASLAKSACSVGHECKRRVDIFTSMDILIKKGVEHFIEMLVTTITLLLKKTESFDNLLSTVIDYADVVHSMARVTKGDQEIKTLLTALENVKSDFDGAADVISQMHKHFVIDDELNDQWTSSMHGKKCPCKTRASAQAKYLVERLRDSWQHLLRDRATRTLTYNDEQFHALEKIKVDHNGKRIKALLLDNVNPTVAQIAECLADWYKLAQTVYLKTQILEKDVRDCERKLNGIRDELYHVKSELKLDVDTKTIKNNNQLAKIEERNRLRVMQQQQQEVMAVMRTNSDIISLLSKLGITKGSLESS</sequence>
<dbReference type="InterPro" id="IPR000719">
    <property type="entry name" value="Prot_kinase_dom"/>
</dbReference>
<dbReference type="GO" id="GO:0051493">
    <property type="term" value="P:regulation of cytoskeleton organization"/>
    <property type="evidence" value="ECO:0007669"/>
    <property type="project" value="EnsemblMetazoa"/>
</dbReference>
<dbReference type="SUPFAM" id="SSF54236">
    <property type="entry name" value="Ubiquitin-like"/>
    <property type="match status" value="1"/>
</dbReference>
<dbReference type="SMART" id="SM00220">
    <property type="entry name" value="S_TKc"/>
    <property type="match status" value="1"/>
</dbReference>
<evidence type="ECO:0000256" key="7">
    <source>
        <dbReference type="ARBA" id="ARBA00022840"/>
    </source>
</evidence>
<dbReference type="InterPro" id="IPR041087">
    <property type="entry name" value="TBK1_ULD"/>
</dbReference>
<dbReference type="GO" id="GO:0009967">
    <property type="term" value="P:positive regulation of signal transduction"/>
    <property type="evidence" value="ECO:0007669"/>
    <property type="project" value="UniProtKB-ARBA"/>
</dbReference>
<reference evidence="10 11" key="1">
    <citation type="journal article" date="2007" name="Nature">
        <title>Evolution of genes and genomes on the Drosophila phylogeny.</title>
        <authorList>
            <consortium name="Drosophila 12 Genomes Consortium"/>
            <person name="Clark A.G."/>
            <person name="Eisen M.B."/>
            <person name="Smith D.R."/>
            <person name="Bergman C.M."/>
            <person name="Oliver B."/>
            <person name="Markow T.A."/>
            <person name="Kaufman T.C."/>
            <person name="Kellis M."/>
            <person name="Gelbart W."/>
            <person name="Iyer V.N."/>
            <person name="Pollard D.A."/>
            <person name="Sackton T.B."/>
            <person name="Larracuente A.M."/>
            <person name="Singh N.D."/>
            <person name="Abad J.P."/>
            <person name="Abt D.N."/>
            <person name="Adryan B."/>
            <person name="Aguade M."/>
            <person name="Akashi H."/>
            <person name="Anderson W.W."/>
            <person name="Aquadro C.F."/>
            <person name="Ardell D.H."/>
            <person name="Arguello R."/>
            <person name="Artieri C.G."/>
            <person name="Barbash D.A."/>
            <person name="Barker D."/>
            <person name="Barsanti P."/>
            <person name="Batterham P."/>
            <person name="Batzoglou S."/>
            <person name="Begun D."/>
            <person name="Bhutkar A."/>
            <person name="Blanco E."/>
            <person name="Bosak S.A."/>
            <person name="Bradley R.K."/>
            <person name="Brand A.D."/>
            <person name="Brent M.R."/>
            <person name="Brooks A.N."/>
            <person name="Brown R.H."/>
            <person name="Butlin R.K."/>
            <person name="Caggese C."/>
            <person name="Calvi B.R."/>
            <person name="Bernardo de Carvalho A."/>
            <person name="Caspi A."/>
            <person name="Castrezana S."/>
            <person name="Celniker S.E."/>
            <person name="Chang J.L."/>
            <person name="Chapple C."/>
            <person name="Chatterji S."/>
            <person name="Chinwalla A."/>
            <person name="Civetta A."/>
            <person name="Clifton S.W."/>
            <person name="Comeron J.M."/>
            <person name="Costello J.C."/>
            <person name="Coyne J.A."/>
            <person name="Daub J."/>
            <person name="David R.G."/>
            <person name="Delcher A.L."/>
            <person name="Delehaunty K."/>
            <person name="Do C.B."/>
            <person name="Ebling H."/>
            <person name="Edwards K."/>
            <person name="Eickbush T."/>
            <person name="Evans J.D."/>
            <person name="Filipski A."/>
            <person name="Findeiss S."/>
            <person name="Freyhult E."/>
            <person name="Fulton L."/>
            <person name="Fulton R."/>
            <person name="Garcia A.C."/>
            <person name="Gardiner A."/>
            <person name="Garfield D.A."/>
            <person name="Garvin B.E."/>
            <person name="Gibson G."/>
            <person name="Gilbert D."/>
            <person name="Gnerre S."/>
            <person name="Godfrey J."/>
            <person name="Good R."/>
            <person name="Gotea V."/>
            <person name="Gravely B."/>
            <person name="Greenberg A.J."/>
            <person name="Griffiths-Jones S."/>
            <person name="Gross S."/>
            <person name="Guigo R."/>
            <person name="Gustafson E.A."/>
            <person name="Haerty W."/>
            <person name="Hahn M.W."/>
            <person name="Halligan D.L."/>
            <person name="Halpern A.L."/>
            <person name="Halter G.M."/>
            <person name="Han M.V."/>
            <person name="Heger A."/>
            <person name="Hillier L."/>
            <person name="Hinrichs A.S."/>
            <person name="Holmes I."/>
            <person name="Hoskins R.A."/>
            <person name="Hubisz M.J."/>
            <person name="Hultmark D."/>
            <person name="Huntley M.A."/>
            <person name="Jaffe D.B."/>
            <person name="Jagadeeshan S."/>
            <person name="Jeck W.R."/>
            <person name="Johnson J."/>
            <person name="Jones C.D."/>
            <person name="Jordan W.C."/>
            <person name="Karpen G.H."/>
            <person name="Kataoka E."/>
            <person name="Keightley P.D."/>
            <person name="Kheradpour P."/>
            <person name="Kirkness E.F."/>
            <person name="Koerich L.B."/>
            <person name="Kristiansen K."/>
            <person name="Kudrna D."/>
            <person name="Kulathinal R.J."/>
            <person name="Kumar S."/>
            <person name="Kwok R."/>
            <person name="Lander E."/>
            <person name="Langley C.H."/>
            <person name="Lapoint R."/>
            <person name="Lazzaro B.P."/>
            <person name="Lee S.J."/>
            <person name="Levesque L."/>
            <person name="Li R."/>
            <person name="Lin C.F."/>
            <person name="Lin M.F."/>
            <person name="Lindblad-Toh K."/>
            <person name="Llopart A."/>
            <person name="Long M."/>
            <person name="Low L."/>
            <person name="Lozovsky E."/>
            <person name="Lu J."/>
            <person name="Luo M."/>
            <person name="Machado C.A."/>
            <person name="Makalowski W."/>
            <person name="Marzo M."/>
            <person name="Matsuda M."/>
            <person name="Matzkin L."/>
            <person name="McAllister B."/>
            <person name="McBride C.S."/>
            <person name="McKernan B."/>
            <person name="McKernan K."/>
            <person name="Mendez-Lago M."/>
            <person name="Minx P."/>
            <person name="Mollenhauer M.U."/>
            <person name="Montooth K."/>
            <person name="Mount S.M."/>
            <person name="Mu X."/>
            <person name="Myers E."/>
            <person name="Negre B."/>
            <person name="Newfeld S."/>
            <person name="Nielsen R."/>
            <person name="Noor M.A."/>
            <person name="O'Grady P."/>
            <person name="Pachter L."/>
            <person name="Papaceit M."/>
            <person name="Parisi M.J."/>
            <person name="Parisi M."/>
            <person name="Parts L."/>
            <person name="Pedersen J.S."/>
            <person name="Pesole G."/>
            <person name="Phillippy A.M."/>
            <person name="Ponting C.P."/>
            <person name="Pop M."/>
            <person name="Porcelli D."/>
            <person name="Powell J.R."/>
            <person name="Prohaska S."/>
            <person name="Pruitt K."/>
            <person name="Puig M."/>
            <person name="Quesneville H."/>
            <person name="Ram K.R."/>
            <person name="Rand D."/>
            <person name="Rasmussen M.D."/>
            <person name="Reed L.K."/>
            <person name="Reenan R."/>
            <person name="Reily A."/>
            <person name="Remington K.A."/>
            <person name="Rieger T.T."/>
            <person name="Ritchie M.G."/>
            <person name="Robin C."/>
            <person name="Rogers Y.H."/>
            <person name="Rohde C."/>
            <person name="Rozas J."/>
            <person name="Rubenfield M.J."/>
            <person name="Ruiz A."/>
            <person name="Russo S."/>
            <person name="Salzberg S.L."/>
            <person name="Sanchez-Gracia A."/>
            <person name="Saranga D.J."/>
            <person name="Sato H."/>
            <person name="Schaeffer S.W."/>
            <person name="Schatz M.C."/>
            <person name="Schlenke T."/>
            <person name="Schwartz R."/>
            <person name="Segarra C."/>
            <person name="Singh R.S."/>
            <person name="Sirot L."/>
            <person name="Sirota M."/>
            <person name="Sisneros N.B."/>
            <person name="Smith C.D."/>
            <person name="Smith T.F."/>
            <person name="Spieth J."/>
            <person name="Stage D.E."/>
            <person name="Stark A."/>
            <person name="Stephan W."/>
            <person name="Strausberg R.L."/>
            <person name="Strempel S."/>
            <person name="Sturgill D."/>
            <person name="Sutton G."/>
            <person name="Sutton G.G."/>
            <person name="Tao W."/>
            <person name="Teichmann S."/>
            <person name="Tobari Y.N."/>
            <person name="Tomimura Y."/>
            <person name="Tsolas J.M."/>
            <person name="Valente V.L."/>
            <person name="Venter E."/>
            <person name="Venter J.C."/>
            <person name="Vicario S."/>
            <person name="Vieira F.G."/>
            <person name="Vilella A.J."/>
            <person name="Villasante A."/>
            <person name="Walenz B."/>
            <person name="Wang J."/>
            <person name="Wasserman M."/>
            <person name="Watts T."/>
            <person name="Wilson D."/>
            <person name="Wilson R.K."/>
            <person name="Wing R.A."/>
            <person name="Wolfner M.F."/>
            <person name="Wong A."/>
            <person name="Wong G.K."/>
            <person name="Wu C.I."/>
            <person name="Wu G."/>
            <person name="Yamamoto D."/>
            <person name="Yang H.P."/>
            <person name="Yang S.P."/>
            <person name="Yorke J.A."/>
            <person name="Yoshida K."/>
            <person name="Zdobnov E."/>
            <person name="Zhang P."/>
            <person name="Zhang Y."/>
            <person name="Zimin A.V."/>
            <person name="Baldwin J."/>
            <person name="Abdouelleil A."/>
            <person name="Abdulkadir J."/>
            <person name="Abebe A."/>
            <person name="Abera B."/>
            <person name="Abreu J."/>
            <person name="Acer S.C."/>
            <person name="Aftuck L."/>
            <person name="Alexander A."/>
            <person name="An P."/>
            <person name="Anderson E."/>
            <person name="Anderson S."/>
            <person name="Arachi H."/>
            <person name="Azer M."/>
            <person name="Bachantsang P."/>
            <person name="Barry A."/>
            <person name="Bayul T."/>
            <person name="Berlin A."/>
            <person name="Bessette D."/>
            <person name="Bloom T."/>
            <person name="Blye J."/>
            <person name="Boguslavskiy L."/>
            <person name="Bonnet C."/>
            <person name="Boukhgalter B."/>
            <person name="Bourzgui I."/>
            <person name="Brown A."/>
            <person name="Cahill P."/>
            <person name="Channer S."/>
            <person name="Cheshatsang Y."/>
            <person name="Chuda L."/>
            <person name="Citroen M."/>
            <person name="Collymore A."/>
            <person name="Cooke P."/>
            <person name="Costello M."/>
            <person name="D'Aco K."/>
            <person name="Daza R."/>
            <person name="De Haan G."/>
            <person name="DeGray S."/>
            <person name="DeMaso C."/>
            <person name="Dhargay N."/>
            <person name="Dooley K."/>
            <person name="Dooley E."/>
            <person name="Doricent M."/>
            <person name="Dorje P."/>
            <person name="Dorjee K."/>
            <person name="Dupes A."/>
            <person name="Elong R."/>
            <person name="Falk J."/>
            <person name="Farina A."/>
            <person name="Faro S."/>
            <person name="Ferguson D."/>
            <person name="Fisher S."/>
            <person name="Foley C.D."/>
            <person name="Franke A."/>
            <person name="Friedrich D."/>
            <person name="Gadbois L."/>
            <person name="Gearin G."/>
            <person name="Gearin C.R."/>
            <person name="Giannoukos G."/>
            <person name="Goode T."/>
            <person name="Graham J."/>
            <person name="Grandbois E."/>
            <person name="Grewal S."/>
            <person name="Gyaltsen K."/>
            <person name="Hafez N."/>
            <person name="Hagos B."/>
            <person name="Hall J."/>
            <person name="Henson C."/>
            <person name="Hollinger A."/>
            <person name="Honan T."/>
            <person name="Huard M.D."/>
            <person name="Hughes L."/>
            <person name="Hurhula B."/>
            <person name="Husby M.E."/>
            <person name="Kamat A."/>
            <person name="Kanga B."/>
            <person name="Kashin S."/>
            <person name="Khazanovich D."/>
            <person name="Kisner P."/>
            <person name="Lance K."/>
            <person name="Lara M."/>
            <person name="Lee W."/>
            <person name="Lennon N."/>
            <person name="Letendre F."/>
            <person name="LeVine R."/>
            <person name="Lipovsky A."/>
            <person name="Liu X."/>
            <person name="Liu J."/>
            <person name="Liu S."/>
            <person name="Lokyitsang T."/>
            <person name="Lokyitsang Y."/>
            <person name="Lubonja R."/>
            <person name="Lui A."/>
            <person name="MacDonald P."/>
            <person name="Magnisalis V."/>
            <person name="Maru K."/>
            <person name="Matthews C."/>
            <person name="McCusker W."/>
            <person name="McDonough S."/>
            <person name="Mehta T."/>
            <person name="Meldrim J."/>
            <person name="Meneus L."/>
            <person name="Mihai O."/>
            <person name="Mihalev A."/>
            <person name="Mihova T."/>
            <person name="Mittelman R."/>
            <person name="Mlenga V."/>
            <person name="Montmayeur A."/>
            <person name="Mulrain L."/>
            <person name="Navidi A."/>
            <person name="Naylor J."/>
            <person name="Negash T."/>
            <person name="Nguyen T."/>
            <person name="Nguyen N."/>
            <person name="Nicol R."/>
            <person name="Norbu C."/>
            <person name="Norbu N."/>
            <person name="Novod N."/>
            <person name="O'Neill B."/>
            <person name="Osman S."/>
            <person name="Markiewicz E."/>
            <person name="Oyono O.L."/>
            <person name="Patti C."/>
            <person name="Phunkhang P."/>
            <person name="Pierre F."/>
            <person name="Priest M."/>
            <person name="Raghuraman S."/>
            <person name="Rege F."/>
            <person name="Reyes R."/>
            <person name="Rise C."/>
            <person name="Rogov P."/>
            <person name="Ross K."/>
            <person name="Ryan E."/>
            <person name="Settipalli S."/>
            <person name="Shea T."/>
            <person name="Sherpa N."/>
            <person name="Shi L."/>
            <person name="Shih D."/>
            <person name="Sparrow T."/>
            <person name="Spaulding J."/>
            <person name="Stalker J."/>
            <person name="Stange-Thomann N."/>
            <person name="Stavropoulos S."/>
            <person name="Stone C."/>
            <person name="Strader C."/>
            <person name="Tesfaye S."/>
            <person name="Thomson T."/>
            <person name="Thoulutsang Y."/>
            <person name="Thoulutsang D."/>
            <person name="Topham K."/>
            <person name="Topping I."/>
            <person name="Tsamla T."/>
            <person name="Vassiliev H."/>
            <person name="Vo A."/>
            <person name="Wangchuk T."/>
            <person name="Wangdi T."/>
            <person name="Weiand M."/>
            <person name="Wilkinson J."/>
            <person name="Wilson A."/>
            <person name="Yadav S."/>
            <person name="Young G."/>
            <person name="Yu Q."/>
            <person name="Zembek L."/>
            <person name="Zhong D."/>
            <person name="Zimmer A."/>
            <person name="Zwirko Z."/>
            <person name="Jaffe D.B."/>
            <person name="Alvarez P."/>
            <person name="Brockman W."/>
            <person name="Butler J."/>
            <person name="Chin C."/>
            <person name="Gnerre S."/>
            <person name="Grabherr M."/>
            <person name="Kleber M."/>
            <person name="Mauceli E."/>
            <person name="MacCallum I."/>
        </authorList>
    </citation>
    <scope>NUCLEOTIDE SEQUENCE [LARGE SCALE GENOMIC DNA]</scope>
    <source>
        <strain evidence="11">Rob3c / Tucson 14021-0248.25</strain>
    </source>
</reference>
<dbReference type="GO" id="GO:0005524">
    <property type="term" value="F:ATP binding"/>
    <property type="evidence" value="ECO:0007669"/>
    <property type="project" value="UniProtKB-UniRule"/>
</dbReference>
<dbReference type="Pfam" id="PF00069">
    <property type="entry name" value="Pkinase"/>
    <property type="match status" value="1"/>
</dbReference>
<dbReference type="GO" id="GO:0031267">
    <property type="term" value="F:small GTPase binding"/>
    <property type="evidence" value="ECO:0007669"/>
    <property type="project" value="EnsemblMetazoa"/>
</dbReference>
<evidence type="ECO:0000256" key="4">
    <source>
        <dbReference type="ARBA" id="ARBA00022679"/>
    </source>
</evidence>
<dbReference type="GO" id="GO:0010628">
    <property type="term" value="P:positive regulation of gene expression"/>
    <property type="evidence" value="ECO:0007669"/>
    <property type="project" value="UniProtKB-ARBA"/>
</dbReference>
<dbReference type="GO" id="GO:0016322">
    <property type="term" value="P:neuron remodeling"/>
    <property type="evidence" value="ECO:0007669"/>
    <property type="project" value="EnsemblMetazoa"/>
</dbReference>
<gene>
    <name evidence="10" type="primary">Dsec\GM23363</name>
    <name evidence="10" type="ORF">Dsec_GM23363</name>
</gene>
<dbReference type="FunFam" id="1.20.1270.420:FF:000003">
    <property type="entry name" value="IKK epsilon"/>
    <property type="match status" value="1"/>
</dbReference>
<keyword evidence="2" id="KW-0963">Cytoplasm</keyword>
<evidence type="ECO:0000256" key="6">
    <source>
        <dbReference type="ARBA" id="ARBA00022777"/>
    </source>
</evidence>
<dbReference type="EMBL" id="CH480833">
    <property type="protein sequence ID" value="EDW46367.1"/>
    <property type="molecule type" value="Genomic_DNA"/>
</dbReference>
<dbReference type="PhylomeDB" id="B4IFE5"/>
<feature type="domain" description="Protein kinase" evidence="9">
    <location>
        <begin position="12"/>
        <end position="317"/>
    </location>
</feature>
<dbReference type="GO" id="GO:0004674">
    <property type="term" value="F:protein serine/threonine kinase activity"/>
    <property type="evidence" value="ECO:0007669"/>
    <property type="project" value="UniProtKB-KW"/>
</dbReference>
<dbReference type="GO" id="GO:0032456">
    <property type="term" value="P:endocytic recycling"/>
    <property type="evidence" value="ECO:0007669"/>
    <property type="project" value="EnsemblMetazoa"/>
</dbReference>
<dbReference type="GO" id="GO:0045035">
    <property type="term" value="P:sensory organ precursor cell division"/>
    <property type="evidence" value="ECO:0007669"/>
    <property type="project" value="EnsemblMetazoa"/>
</dbReference>
<feature type="binding site" evidence="8">
    <location>
        <position position="41"/>
    </location>
    <ligand>
        <name>ATP</name>
        <dbReference type="ChEBI" id="CHEBI:30616"/>
    </ligand>
</feature>